<comment type="caution">
    <text evidence="1">The sequence shown here is derived from an EMBL/GenBank/DDBJ whole genome shotgun (WGS) entry which is preliminary data.</text>
</comment>
<feature type="non-terminal residue" evidence="1">
    <location>
        <position position="364"/>
    </location>
</feature>
<accession>A0ACA9NF24</accession>
<organism evidence="1 2">
    <name type="scientific">Scutellospora calospora</name>
    <dbReference type="NCBI Taxonomy" id="85575"/>
    <lineage>
        <taxon>Eukaryota</taxon>
        <taxon>Fungi</taxon>
        <taxon>Fungi incertae sedis</taxon>
        <taxon>Mucoromycota</taxon>
        <taxon>Glomeromycotina</taxon>
        <taxon>Glomeromycetes</taxon>
        <taxon>Diversisporales</taxon>
        <taxon>Gigasporaceae</taxon>
        <taxon>Scutellospora</taxon>
    </lineage>
</organism>
<keyword evidence="2" id="KW-1185">Reference proteome</keyword>
<protein>
    <submittedName>
        <fullName evidence="1">3002_t:CDS:1</fullName>
    </submittedName>
</protein>
<feature type="non-terminal residue" evidence="1">
    <location>
        <position position="1"/>
    </location>
</feature>
<dbReference type="EMBL" id="CAJVPM010024402">
    <property type="protein sequence ID" value="CAG8653499.1"/>
    <property type="molecule type" value="Genomic_DNA"/>
</dbReference>
<name>A0ACA9NF24_9GLOM</name>
<reference evidence="1" key="1">
    <citation type="submission" date="2021-06" db="EMBL/GenBank/DDBJ databases">
        <authorList>
            <person name="Kallberg Y."/>
            <person name="Tangrot J."/>
            <person name="Rosling A."/>
        </authorList>
    </citation>
    <scope>NUCLEOTIDE SEQUENCE</scope>
    <source>
        <strain evidence="1">AU212A</strain>
    </source>
</reference>
<gene>
    <name evidence="1" type="ORF">SCALOS_LOCUS8749</name>
</gene>
<evidence type="ECO:0000313" key="1">
    <source>
        <dbReference type="EMBL" id="CAG8653499.1"/>
    </source>
</evidence>
<dbReference type="Proteomes" id="UP000789860">
    <property type="component" value="Unassembled WGS sequence"/>
</dbReference>
<evidence type="ECO:0000313" key="2">
    <source>
        <dbReference type="Proteomes" id="UP000789860"/>
    </source>
</evidence>
<sequence length="364" mass="42277">EDRSVEQHRQWIINHVYALLKDYHVKRYEGFLRSILDFLIMYGFFTSKDLNIIKDKMKVDSKTSISSVRMDDDSEKQHVLFESPIPELSEETQNYCRARFFHSLGELCAIRSLDNETSYHRNSTVNDGGTWAYHAVNLMKRFYDDSRIEPLIILSDKAQQIKNDVIILLQEIASKAPIKTSKNDSTRTLQHKGFILLFSFSILALYIEPDEAMNALQDLRVCYVRMFGKIGKSSKKSKKNNETDQDMHNPVDVIVDILLGFLAKPSSFLHNMSEQTFNIFCGDITKSSFDVMIELLNKKNDNEDELVETIDNDNEDDQMMDVDYNDKNSNKELDDSEDDRITDDDYDDKNSDNEDDQIMDDDKS</sequence>
<proteinExistence type="predicted"/>